<evidence type="ECO:0000313" key="2">
    <source>
        <dbReference type="EMBL" id="RXI25119.1"/>
    </source>
</evidence>
<dbReference type="EMBL" id="CP032099">
    <property type="protein sequence ID" value="AXX85710.1"/>
    <property type="molecule type" value="Genomic_DNA"/>
</dbReference>
<keyword evidence="1" id="KW-0808">Transferase</keyword>
<keyword evidence="1" id="KW-0418">Kinase</keyword>
<sequence>MGKVEFNVGANAVIQLGEDLYKNIFGVLIEYITNSYDADATIVNINVDKSRGQIIIDDDGYGMSLDTLKNIYMNVGLNRRKDTSTRTKLGRLVTGRKGFGKLACFGLFKKFRIETVQDGLKSTLKIDTGYTKDGDFFYDAVIDDKAVSTKEKNGTKVFLIENTQNIPADKDIASSIAKRLNIMYGEEKDKDKFIIKFGNYTIDKAFRDNEVIKGAGNKLNYLIPNDIDKFLTHNEDIEYVKNNKIKGIIIAREKTVTIKENKGIVLFARGKLCQEATYLNINPSNSYGYAYLYGELHVDFIDDEKQDNIGTDRTALKSTKTTEKLFDIINKILKSYANLYDQDEKEKKDTAIDKYKNSEDFKSIKSIIDSVSNEEIKKELISLLDIKIKNSIKDSSVDSSKVKNFKWIAQAITPTYILKSDQIFKNDAKDNISTSYDTLLDYICKKYNYKGKDGETAFNEIYGENNKYAKLSQLANSQNPDTQRNIKGSIRELGKSIVAIRNATFHTTDRKCYNETISKENSKRFLVVVDLFLEMDKLFYTN</sequence>
<dbReference type="AlphaFoldDB" id="A0AAD0SSZ0"/>
<dbReference type="GO" id="GO:0016301">
    <property type="term" value="F:kinase activity"/>
    <property type="evidence" value="ECO:0007669"/>
    <property type="project" value="UniProtKB-KW"/>
</dbReference>
<accession>A0AAD0SSZ0</accession>
<dbReference type="InterPro" id="IPR036890">
    <property type="entry name" value="HATPase_C_sf"/>
</dbReference>
<evidence type="ECO:0000313" key="1">
    <source>
        <dbReference type="EMBL" id="AXX85710.1"/>
    </source>
</evidence>
<dbReference type="RefSeq" id="WP_115588072.1">
    <property type="nucleotide sequence ID" value="NZ_CP032099.1"/>
</dbReference>
<dbReference type="Proteomes" id="UP000262029">
    <property type="component" value="Chromosome"/>
</dbReference>
<dbReference type="SUPFAM" id="SSF55874">
    <property type="entry name" value="ATPase domain of HSP90 chaperone/DNA topoisomerase II/histidine kinase"/>
    <property type="match status" value="1"/>
</dbReference>
<protein>
    <submittedName>
        <fullName evidence="1">Histidine kinase</fullName>
    </submittedName>
</protein>
<reference evidence="1 3" key="2">
    <citation type="submission" date="2018-08" db="EMBL/GenBank/DDBJ databases">
        <title>Complete genome of the Arcobacter skirrowii type strain LMG 6621.</title>
        <authorList>
            <person name="Miller W.G."/>
            <person name="Yee E."/>
            <person name="Bono J.L."/>
        </authorList>
    </citation>
    <scope>NUCLEOTIDE SEQUENCE [LARGE SCALE GENOMIC DNA]</scope>
    <source>
        <strain evidence="1 3">CCUG 10374</strain>
    </source>
</reference>
<dbReference type="Gene3D" id="3.30.565.10">
    <property type="entry name" value="Histidine kinase-like ATPase, C-terminal domain"/>
    <property type="match status" value="1"/>
</dbReference>
<keyword evidence="4" id="KW-1185">Reference proteome</keyword>
<dbReference type="Proteomes" id="UP000290580">
    <property type="component" value="Unassembled WGS sequence"/>
</dbReference>
<gene>
    <name evidence="1" type="ORF">ASKIR_1943</name>
    <name evidence="2" type="ORF">CP959_09180</name>
</gene>
<organism evidence="1 3">
    <name type="scientific">Aliarcobacter skirrowii CCUG 10374</name>
    <dbReference type="NCBI Taxonomy" id="1032239"/>
    <lineage>
        <taxon>Bacteria</taxon>
        <taxon>Pseudomonadati</taxon>
        <taxon>Campylobacterota</taxon>
        <taxon>Epsilonproteobacteria</taxon>
        <taxon>Campylobacterales</taxon>
        <taxon>Arcobacteraceae</taxon>
        <taxon>Aliarcobacter</taxon>
    </lineage>
</organism>
<evidence type="ECO:0000313" key="4">
    <source>
        <dbReference type="Proteomes" id="UP000290580"/>
    </source>
</evidence>
<proteinExistence type="predicted"/>
<evidence type="ECO:0000313" key="3">
    <source>
        <dbReference type="Proteomes" id="UP000262029"/>
    </source>
</evidence>
<reference evidence="2 4" key="1">
    <citation type="submission" date="2017-09" db="EMBL/GenBank/DDBJ databases">
        <title>Genomics of the genus Arcobacter.</title>
        <authorList>
            <person name="Perez-Cataluna A."/>
            <person name="Figueras M.J."/>
            <person name="Salas-Masso N."/>
        </authorList>
    </citation>
    <scope>NUCLEOTIDE SEQUENCE [LARGE SCALE GENOMIC DNA]</scope>
    <source>
        <strain evidence="2 4">LMG 6621</strain>
    </source>
</reference>
<name>A0AAD0SSZ0_9BACT</name>
<dbReference type="GeneID" id="61751684"/>
<dbReference type="Pfam" id="PF13589">
    <property type="entry name" value="HATPase_c_3"/>
    <property type="match status" value="1"/>
</dbReference>
<dbReference type="EMBL" id="NXIC01000007">
    <property type="protein sequence ID" value="RXI25119.1"/>
    <property type="molecule type" value="Genomic_DNA"/>
</dbReference>